<sequence>MINYELVILFYINKNIIKSEIIKKIINLIIEYKGLIKNCEDLGNINLYYFIKNQKKANLIILNIECNKNVIKKLEKIIKYNEFIIRHIIVLLKKN</sequence>
<evidence type="ECO:0000256" key="1">
    <source>
        <dbReference type="ARBA" id="ARBA00009512"/>
    </source>
</evidence>
<reference evidence="7 8" key="1">
    <citation type="journal article" date="2015" name="Genome Biol. Evol.">
        <title>Genome evolution in the primary endosymbiont of whiteflies sheds light on their divergence.</title>
        <authorList>
            <person name="Santos-Garcia D."/>
            <person name="Vargas-Chavez C."/>
            <person name="Moya A."/>
            <person name="Latorre A."/>
            <person name="Silva"/>
            <person name="F J."/>
        </authorList>
    </citation>
    <scope>NUCLEOTIDE SEQUENCE [LARGE SCALE GENOMIC DNA]</scope>
    <source>
        <strain evidence="8">AD-VLC</strain>
    </source>
</reference>
<keyword evidence="6" id="KW-0699">rRNA-binding</keyword>
<dbReference type="GO" id="GO:0003735">
    <property type="term" value="F:structural constituent of ribosome"/>
    <property type="evidence" value="ECO:0007669"/>
    <property type="project" value="InterPro"/>
</dbReference>
<protein>
    <recommendedName>
        <fullName evidence="5 6">Small ribosomal subunit protein bS6</fullName>
    </recommendedName>
</protein>
<dbReference type="HAMAP" id="MF_00360">
    <property type="entry name" value="Ribosomal_bS6"/>
    <property type="match status" value="1"/>
</dbReference>
<dbReference type="RefSeq" id="WP_219848589.1">
    <property type="nucleotide sequence ID" value="NZ_LN649255.1"/>
</dbReference>
<dbReference type="Pfam" id="PF01250">
    <property type="entry name" value="Ribosomal_S6"/>
    <property type="match status" value="1"/>
</dbReference>
<comment type="function">
    <text evidence="4 6">Binds together with bS18 to 16S ribosomal RNA.</text>
</comment>
<dbReference type="Proteomes" id="UP000032800">
    <property type="component" value="Chromosome I"/>
</dbReference>
<dbReference type="InterPro" id="IPR035980">
    <property type="entry name" value="Ribosomal_bS6_sf"/>
</dbReference>
<dbReference type="GO" id="GO:1990904">
    <property type="term" value="C:ribonucleoprotein complex"/>
    <property type="evidence" value="ECO:0007669"/>
    <property type="project" value="UniProtKB-KW"/>
</dbReference>
<dbReference type="InterPro" id="IPR000529">
    <property type="entry name" value="Ribosomal_bS6"/>
</dbReference>
<dbReference type="GO" id="GO:0019843">
    <property type="term" value="F:rRNA binding"/>
    <property type="evidence" value="ECO:0007669"/>
    <property type="project" value="UniProtKB-UniRule"/>
</dbReference>
<evidence type="ECO:0000313" key="8">
    <source>
        <dbReference type="Proteomes" id="UP000032800"/>
    </source>
</evidence>
<dbReference type="InterPro" id="IPR014717">
    <property type="entry name" value="Transl_elong_EF1B/ribsomal_bS6"/>
</dbReference>
<comment type="similarity">
    <text evidence="1 6">Belongs to the bacterial ribosomal protein bS6 family.</text>
</comment>
<evidence type="ECO:0000256" key="2">
    <source>
        <dbReference type="ARBA" id="ARBA00022980"/>
    </source>
</evidence>
<keyword evidence="6" id="KW-0694">RNA-binding</keyword>
<dbReference type="GO" id="GO:0006412">
    <property type="term" value="P:translation"/>
    <property type="evidence" value="ECO:0007669"/>
    <property type="project" value="UniProtKB-UniRule"/>
</dbReference>
<evidence type="ECO:0000256" key="4">
    <source>
        <dbReference type="ARBA" id="ARBA00035104"/>
    </source>
</evidence>
<evidence type="ECO:0000256" key="3">
    <source>
        <dbReference type="ARBA" id="ARBA00023274"/>
    </source>
</evidence>
<dbReference type="EMBL" id="LN649255">
    <property type="protein sequence ID" value="CEI58731.1"/>
    <property type="molecule type" value="Genomic_DNA"/>
</dbReference>
<organism evidence="7 8">
    <name type="scientific">Candidatus Portiera aleyrodidarum</name>
    <name type="common">primary endosymbiont of Bemisia tabaci</name>
    <dbReference type="NCBI Taxonomy" id="91844"/>
    <lineage>
        <taxon>Bacteria</taxon>
        <taxon>Pseudomonadati</taxon>
        <taxon>Pseudomonadota</taxon>
        <taxon>Gammaproteobacteria</taxon>
        <taxon>Candidatus Johnevansiales</taxon>
        <taxon>Candidatus Johnevansiaceae</taxon>
        <taxon>Candidatus Portiera</taxon>
    </lineage>
</organism>
<accession>A0A8D9JUB6</accession>
<dbReference type="InterPro" id="IPR020814">
    <property type="entry name" value="Ribosomal_S6_plastid/chlpt"/>
</dbReference>
<name>A0A8D9JUB6_9GAMM</name>
<evidence type="ECO:0000256" key="6">
    <source>
        <dbReference type="HAMAP-Rule" id="MF_00360"/>
    </source>
</evidence>
<dbReference type="Gene3D" id="3.30.70.60">
    <property type="match status" value="1"/>
</dbReference>
<evidence type="ECO:0000313" key="7">
    <source>
        <dbReference type="EMBL" id="CEI58731.1"/>
    </source>
</evidence>
<proteinExistence type="inferred from homology"/>
<dbReference type="NCBIfam" id="TIGR00166">
    <property type="entry name" value="S6"/>
    <property type="match status" value="1"/>
</dbReference>
<dbReference type="AlphaFoldDB" id="A0A8D9JUB6"/>
<keyword evidence="3 6" id="KW-0687">Ribonucleoprotein</keyword>
<evidence type="ECO:0000256" key="5">
    <source>
        <dbReference type="ARBA" id="ARBA00035294"/>
    </source>
</evidence>
<dbReference type="SUPFAM" id="SSF54995">
    <property type="entry name" value="Ribosomal protein S6"/>
    <property type="match status" value="1"/>
</dbReference>
<gene>
    <name evidence="6 7" type="primary">rpsF</name>
    <name evidence="7" type="ORF">PAD_168</name>
</gene>
<dbReference type="GO" id="GO:0005840">
    <property type="term" value="C:ribosome"/>
    <property type="evidence" value="ECO:0007669"/>
    <property type="project" value="UniProtKB-KW"/>
</dbReference>
<dbReference type="KEGG" id="plc:PAD_168"/>
<keyword evidence="2 6" id="KW-0689">Ribosomal protein</keyword>